<feature type="transmembrane region" description="Helical" evidence="1">
    <location>
        <begin position="12"/>
        <end position="32"/>
    </location>
</feature>
<keyword evidence="1" id="KW-1133">Transmembrane helix</keyword>
<keyword evidence="1" id="KW-0812">Transmembrane</keyword>
<accession>A0A481YTL8</accession>
<protein>
    <submittedName>
        <fullName evidence="2">Uncharacterized protein</fullName>
    </submittedName>
</protein>
<gene>
    <name evidence="2" type="ORF">LCMAC102_04600</name>
</gene>
<proteinExistence type="predicted"/>
<keyword evidence="1" id="KW-0472">Membrane</keyword>
<dbReference type="EMBL" id="MK500334">
    <property type="protein sequence ID" value="QBK86663.1"/>
    <property type="molecule type" value="Genomic_DNA"/>
</dbReference>
<organism evidence="2">
    <name type="scientific">Marseillevirus LCMAC102</name>
    <dbReference type="NCBI Taxonomy" id="2506603"/>
    <lineage>
        <taxon>Viruses</taxon>
        <taxon>Varidnaviria</taxon>
        <taxon>Bamfordvirae</taxon>
        <taxon>Nucleocytoviricota</taxon>
        <taxon>Megaviricetes</taxon>
        <taxon>Pimascovirales</taxon>
        <taxon>Pimascovirales incertae sedis</taxon>
        <taxon>Marseilleviridae</taxon>
    </lineage>
</organism>
<reference evidence="2" key="1">
    <citation type="journal article" date="2019" name="MBio">
        <title>Virus Genomes from Deep Sea Sediments Expand the Ocean Megavirome and Support Independent Origins of Viral Gigantism.</title>
        <authorList>
            <person name="Backstrom D."/>
            <person name="Yutin N."/>
            <person name="Jorgensen S.L."/>
            <person name="Dharamshi J."/>
            <person name="Homa F."/>
            <person name="Zaremba-Niedwiedzka K."/>
            <person name="Spang A."/>
            <person name="Wolf Y.I."/>
            <person name="Koonin E.V."/>
            <person name="Ettema T.J."/>
        </authorList>
    </citation>
    <scope>NUCLEOTIDE SEQUENCE</scope>
</reference>
<name>A0A481YTL8_9VIRU</name>
<evidence type="ECO:0000313" key="2">
    <source>
        <dbReference type="EMBL" id="QBK86663.1"/>
    </source>
</evidence>
<sequence length="209" mass="23150">MELPTEASFSIGPIIIGFIIIGFLVGIALYFYTKTHHNEYDQGGGHIMLIITNESKIPYIITFANNKTIELLPDQQSKVSVGHHDILTAKGYNYDGTPVEHIYKISNPNANKLYITSAGFRSNISGADNVQFVNNSPYPIMFIEKSSKGGRRWASDIVPPHNTTKSHFVGKRTTWEVAHPTAENQPIAELTVHGKATKLVFDGSSLKSY</sequence>
<evidence type="ECO:0000256" key="1">
    <source>
        <dbReference type="SAM" id="Phobius"/>
    </source>
</evidence>